<evidence type="ECO:0000256" key="7">
    <source>
        <dbReference type="ARBA" id="ARBA00023136"/>
    </source>
</evidence>
<dbReference type="InterPro" id="IPR050297">
    <property type="entry name" value="LipidA_mod_glycosyltrf_83"/>
</dbReference>
<feature type="transmembrane region" description="Helical" evidence="8">
    <location>
        <begin position="230"/>
        <end position="248"/>
    </location>
</feature>
<dbReference type="GO" id="GO:0016763">
    <property type="term" value="F:pentosyltransferase activity"/>
    <property type="evidence" value="ECO:0007669"/>
    <property type="project" value="TreeGrafter"/>
</dbReference>
<feature type="transmembrane region" description="Helical" evidence="8">
    <location>
        <begin position="332"/>
        <end position="351"/>
    </location>
</feature>
<evidence type="ECO:0000256" key="6">
    <source>
        <dbReference type="ARBA" id="ARBA00022989"/>
    </source>
</evidence>
<evidence type="ECO:0000313" key="9">
    <source>
        <dbReference type="EMBL" id="PIR97599.1"/>
    </source>
</evidence>
<dbReference type="GO" id="GO:0005886">
    <property type="term" value="C:plasma membrane"/>
    <property type="evidence" value="ECO:0007669"/>
    <property type="project" value="UniProtKB-SubCell"/>
</dbReference>
<gene>
    <name evidence="9" type="ORF">COT91_00405</name>
</gene>
<keyword evidence="7 8" id="KW-0472">Membrane</keyword>
<protein>
    <submittedName>
        <fullName evidence="9">Uncharacterized protein</fullName>
    </submittedName>
</protein>
<dbReference type="AlphaFoldDB" id="A0A2H0VGW5"/>
<feature type="transmembrane region" description="Helical" evidence="8">
    <location>
        <begin position="105"/>
        <end position="122"/>
    </location>
</feature>
<evidence type="ECO:0000256" key="4">
    <source>
        <dbReference type="ARBA" id="ARBA00022679"/>
    </source>
</evidence>
<evidence type="ECO:0000256" key="3">
    <source>
        <dbReference type="ARBA" id="ARBA00022676"/>
    </source>
</evidence>
<feature type="transmembrane region" description="Helical" evidence="8">
    <location>
        <begin position="363"/>
        <end position="381"/>
    </location>
</feature>
<feature type="transmembrane region" description="Helical" evidence="8">
    <location>
        <begin position="268"/>
        <end position="300"/>
    </location>
</feature>
<dbReference type="PANTHER" id="PTHR33908">
    <property type="entry name" value="MANNOSYLTRANSFERASE YKCB-RELATED"/>
    <property type="match status" value="1"/>
</dbReference>
<feature type="transmembrane region" description="Helical" evidence="8">
    <location>
        <begin position="183"/>
        <end position="210"/>
    </location>
</feature>
<name>A0A2H0VGW5_9BACT</name>
<feature type="transmembrane region" description="Helical" evidence="8">
    <location>
        <begin position="307"/>
        <end position="326"/>
    </location>
</feature>
<dbReference type="PANTHER" id="PTHR33908:SF11">
    <property type="entry name" value="MEMBRANE PROTEIN"/>
    <property type="match status" value="1"/>
</dbReference>
<feature type="transmembrane region" description="Helical" evidence="8">
    <location>
        <begin position="134"/>
        <end position="151"/>
    </location>
</feature>
<comment type="subcellular location">
    <subcellularLocation>
        <location evidence="1">Cell membrane</location>
        <topology evidence="1">Multi-pass membrane protein</topology>
    </subcellularLocation>
</comment>
<keyword evidence="2" id="KW-1003">Cell membrane</keyword>
<dbReference type="EMBL" id="PFAJ01000006">
    <property type="protein sequence ID" value="PIR97599.1"/>
    <property type="molecule type" value="Genomic_DNA"/>
</dbReference>
<organism evidence="9 10">
    <name type="scientific">Candidatus Doudnabacteria bacterium CG10_big_fil_rev_8_21_14_0_10_41_10</name>
    <dbReference type="NCBI Taxonomy" id="1974551"/>
    <lineage>
        <taxon>Bacteria</taxon>
        <taxon>Candidatus Doudnaibacteriota</taxon>
    </lineage>
</organism>
<feature type="transmembrane region" description="Helical" evidence="8">
    <location>
        <begin position="158"/>
        <end position="177"/>
    </location>
</feature>
<evidence type="ECO:0000256" key="2">
    <source>
        <dbReference type="ARBA" id="ARBA00022475"/>
    </source>
</evidence>
<keyword evidence="4" id="KW-0808">Transferase</keyword>
<evidence type="ECO:0000256" key="5">
    <source>
        <dbReference type="ARBA" id="ARBA00022692"/>
    </source>
</evidence>
<evidence type="ECO:0000256" key="1">
    <source>
        <dbReference type="ARBA" id="ARBA00004651"/>
    </source>
</evidence>
<keyword evidence="6 8" id="KW-1133">Transmembrane helix</keyword>
<evidence type="ECO:0000256" key="8">
    <source>
        <dbReference type="SAM" id="Phobius"/>
    </source>
</evidence>
<keyword evidence="5 8" id="KW-0812">Transmembrane</keyword>
<comment type="caution">
    <text evidence="9">The sequence shown here is derived from an EMBL/GenBank/DDBJ whole genome shotgun (WGS) entry which is preliminary data.</text>
</comment>
<reference evidence="10" key="1">
    <citation type="submission" date="2017-09" db="EMBL/GenBank/DDBJ databases">
        <title>Depth-based differentiation of microbial function through sediment-hosted aquifers and enrichment of novel symbionts in the deep terrestrial subsurface.</title>
        <authorList>
            <person name="Probst A.J."/>
            <person name="Ladd B."/>
            <person name="Jarett J.K."/>
            <person name="Geller-Mcgrath D.E."/>
            <person name="Sieber C.M.K."/>
            <person name="Emerson J.B."/>
            <person name="Anantharaman K."/>
            <person name="Thomas B.C."/>
            <person name="Malmstrom R."/>
            <person name="Stieglmeier M."/>
            <person name="Klingl A."/>
            <person name="Woyke T."/>
            <person name="Ryan C.M."/>
            <person name="Banfield J.F."/>
        </authorList>
    </citation>
    <scope>NUCLEOTIDE SEQUENCE [LARGE SCALE GENOMIC DNA]</scope>
</reference>
<evidence type="ECO:0000313" key="10">
    <source>
        <dbReference type="Proteomes" id="UP000230557"/>
    </source>
</evidence>
<sequence>MKKILFIIIVAAFILRIIGIDYGLPMFLVSDEVSITGASLKMLELRILVPAFHPEDFRLLYYPPLMSYLYLIFIVPVLFLKFIFSGTDFNLLKETIVLNPTPVWMVSRVVTAVLGTLTVYLTYTIGNRVFGKKLGLFASVFVAGSFFSVQLSHFARHWAPAGFFTYLIIAAAVLVYFKPERATYLWAGAVSGIAFGASYITGIGVVVFLLAHFLNKQSSLKEKFIGAKIWIFNLLFTFIGAIFTLLNYPEFHRIVFGEDSTFTNPKSFLGMLTAVGTSFFSFFQHEPVLVVAGVLGLIILGITQKRLFALFVSFPLIYWIILYFFFHFEPRYNLLLVPWFAVLGGLTMLQLWEIPFSNHLQKVVVIFILLLSFSVSIYYDYLLTKPDSREQAKEWIEENIPADSSIAIYTRTLELTPNPEAIEILKNNFPEAIRTKHQVLENISFNRYPVPAYNVLNFNDLSVVGFGIDQEKGAANNYDYLVVEYFNEDQIPVAVSAISEGSEIVKSFNKEKAVDINGNLEAPITDIFAIQNLGPKIFIYKLR</sequence>
<dbReference type="GO" id="GO:0009103">
    <property type="term" value="P:lipopolysaccharide biosynthetic process"/>
    <property type="evidence" value="ECO:0007669"/>
    <property type="project" value="UniProtKB-ARBA"/>
</dbReference>
<dbReference type="Proteomes" id="UP000230557">
    <property type="component" value="Unassembled WGS sequence"/>
</dbReference>
<accession>A0A2H0VGW5</accession>
<feature type="transmembrane region" description="Helical" evidence="8">
    <location>
        <begin position="65"/>
        <end position="84"/>
    </location>
</feature>
<keyword evidence="3" id="KW-0328">Glycosyltransferase</keyword>
<proteinExistence type="predicted"/>